<evidence type="ECO:0000313" key="1">
    <source>
        <dbReference type="EnsemblMetazoa" id="GAUT038070-PA"/>
    </source>
</evidence>
<dbReference type="STRING" id="7395.A0A1A9VHZ9"/>
<dbReference type="Proteomes" id="UP000078200">
    <property type="component" value="Unassembled WGS sequence"/>
</dbReference>
<accession>A0A1A9VHZ9</accession>
<organism evidence="1 2">
    <name type="scientific">Glossina austeni</name>
    <name type="common">Savannah tsetse fly</name>
    <dbReference type="NCBI Taxonomy" id="7395"/>
    <lineage>
        <taxon>Eukaryota</taxon>
        <taxon>Metazoa</taxon>
        <taxon>Ecdysozoa</taxon>
        <taxon>Arthropoda</taxon>
        <taxon>Hexapoda</taxon>
        <taxon>Insecta</taxon>
        <taxon>Pterygota</taxon>
        <taxon>Neoptera</taxon>
        <taxon>Endopterygota</taxon>
        <taxon>Diptera</taxon>
        <taxon>Brachycera</taxon>
        <taxon>Muscomorpha</taxon>
        <taxon>Hippoboscoidea</taxon>
        <taxon>Glossinidae</taxon>
        <taxon>Glossina</taxon>
    </lineage>
</organism>
<name>A0A1A9VHZ9_GLOAU</name>
<dbReference type="AlphaFoldDB" id="A0A1A9VHZ9"/>
<evidence type="ECO:0000313" key="2">
    <source>
        <dbReference type="Proteomes" id="UP000078200"/>
    </source>
</evidence>
<reference evidence="1" key="1">
    <citation type="submission" date="2020-05" db="UniProtKB">
        <authorList>
            <consortium name="EnsemblMetazoa"/>
        </authorList>
    </citation>
    <scope>IDENTIFICATION</scope>
    <source>
        <strain evidence="1">TTRI</strain>
    </source>
</reference>
<sequence length="144" mass="16146">MVMAEIGGHLAHQLPLHNHNQTGLQPSLVMNHHLDLDCHGHDVITLSSKATKYGYGTVTAPNLSKENVGIIQLTLRALWAHIQLLEDLLNCNVMLKSREAIFTTNRYSQTPQLKNYAENQSHAIEKDFIFKSVPALSQPADYYS</sequence>
<dbReference type="EnsemblMetazoa" id="GAUT038070-RA">
    <property type="protein sequence ID" value="GAUT038070-PA"/>
    <property type="gene ID" value="GAUT038070"/>
</dbReference>
<keyword evidence="2" id="KW-1185">Reference proteome</keyword>
<protein>
    <submittedName>
        <fullName evidence="1">Uncharacterized protein</fullName>
    </submittedName>
</protein>
<proteinExistence type="predicted"/>
<dbReference type="VEuPathDB" id="VectorBase:GAUT038070"/>